<proteinExistence type="predicted"/>
<evidence type="ECO:0000256" key="2">
    <source>
        <dbReference type="ARBA" id="ARBA00022679"/>
    </source>
</evidence>
<dbReference type="EMBL" id="CM035420">
    <property type="protein sequence ID" value="KAH7404191.1"/>
    <property type="molecule type" value="Genomic_DNA"/>
</dbReference>
<dbReference type="GO" id="GO:0016279">
    <property type="term" value="F:protein-lysine N-methyltransferase activity"/>
    <property type="evidence" value="ECO:0007669"/>
    <property type="project" value="TreeGrafter"/>
</dbReference>
<dbReference type="InterPro" id="IPR046341">
    <property type="entry name" value="SET_dom_sf"/>
</dbReference>
<evidence type="ECO:0000313" key="6">
    <source>
        <dbReference type="Proteomes" id="UP000825935"/>
    </source>
</evidence>
<organism evidence="5 6">
    <name type="scientific">Ceratopteris richardii</name>
    <name type="common">Triangle waterfern</name>
    <dbReference type="NCBI Taxonomy" id="49495"/>
    <lineage>
        <taxon>Eukaryota</taxon>
        <taxon>Viridiplantae</taxon>
        <taxon>Streptophyta</taxon>
        <taxon>Embryophyta</taxon>
        <taxon>Tracheophyta</taxon>
        <taxon>Polypodiopsida</taxon>
        <taxon>Polypodiidae</taxon>
        <taxon>Polypodiales</taxon>
        <taxon>Pteridineae</taxon>
        <taxon>Pteridaceae</taxon>
        <taxon>Parkerioideae</taxon>
        <taxon>Ceratopteris</taxon>
    </lineage>
</organism>
<dbReference type="GO" id="GO:0032259">
    <property type="term" value="P:methylation"/>
    <property type="evidence" value="ECO:0007669"/>
    <property type="project" value="UniProtKB-KW"/>
</dbReference>
<dbReference type="Gene3D" id="3.90.1410.10">
    <property type="entry name" value="set domain protein methyltransferase, domain 1"/>
    <property type="match status" value="1"/>
</dbReference>
<dbReference type="PANTHER" id="PTHR13271">
    <property type="entry name" value="UNCHARACTERIZED PUTATIVE METHYLTRANSFERASE"/>
    <property type="match status" value="1"/>
</dbReference>
<name>A0A8T2T184_CERRI</name>
<dbReference type="InterPro" id="IPR050600">
    <property type="entry name" value="SETD3_SETD6_MTase"/>
</dbReference>
<dbReference type="OrthoDB" id="42889at2759"/>
<feature type="domain" description="Rubisco LSMT substrate-binding" evidence="4">
    <location>
        <begin position="421"/>
        <end position="554"/>
    </location>
</feature>
<keyword evidence="2" id="KW-0808">Transferase</keyword>
<dbReference type="SUPFAM" id="SSF82199">
    <property type="entry name" value="SET domain"/>
    <property type="match status" value="1"/>
</dbReference>
<dbReference type="Proteomes" id="UP000825935">
    <property type="component" value="Chromosome 15"/>
</dbReference>
<evidence type="ECO:0000256" key="3">
    <source>
        <dbReference type="ARBA" id="ARBA00022691"/>
    </source>
</evidence>
<dbReference type="Gene3D" id="3.90.1420.10">
    <property type="entry name" value="Rubisco LSMT, substrate-binding domain"/>
    <property type="match status" value="1"/>
</dbReference>
<dbReference type="AlphaFoldDB" id="A0A8T2T184"/>
<dbReference type="PANTHER" id="PTHR13271:SF55">
    <property type="entry name" value="SET DOMAIN-CONTAINING PROTEIN"/>
    <property type="match status" value="1"/>
</dbReference>
<dbReference type="OMA" id="LLNAKMM"/>
<sequence length="592" mass="66867">MLTMEPELQQEQQDKVSRLILWLETNRVQLRVSTIKKSETRQAGLGVFARCCTSEGVLMVTPLHLAITPMSVLQDPEFGNLYAKLFELGEVDDRLLMILFLMVERVRGSSSLWASYLDVLPADFGTPLWFTDEELEELHGTALYNATRMQLKNLRALFANKVKPFAEEMLSSVGVLEREIDFEVFLWANSIFWTRALNIPCPHSFVFPKQNLIGNNVDSEQCAPEPLGNGTILVNQESGLSVPRQGFQSLSESDSVKLCSFGDSIIEEMVDAPGCRNITDTIWVEGLVPGIDFCNHDPRGKSHWEVDGPEGPITGVPYSMYLKTEQPLSTDDEILISYGNKGNEELFFLYGFVIDDNPDDYFMVHFPSEALDKDPFGEVKSELLQKQNLTLRWLLARNFLQNGLFSSQRCKSPEALILDGKRCLGTFSWSGVRKPPSFLNQCVFPEETLAALRVIAMKERELQDVSCMLEELSQSRSKEPPTKDDVAAAVWEVCGNSRALQLLTDLIVSKLLELEEGTGTAKSDQEILLRYEAQENPSMSEKMKSCVIYRMGQKYLAKEFLHEAERLLELTIIEETAVGHEIHGYLAPTYRD</sequence>
<keyword evidence="3" id="KW-0949">S-adenosyl-L-methionine</keyword>
<accession>A0A8T2T184</accession>
<evidence type="ECO:0000259" key="4">
    <source>
        <dbReference type="Pfam" id="PF09273"/>
    </source>
</evidence>
<comment type="caution">
    <text evidence="5">The sequence shown here is derived from an EMBL/GenBank/DDBJ whole genome shotgun (WGS) entry which is preliminary data.</text>
</comment>
<evidence type="ECO:0000313" key="5">
    <source>
        <dbReference type="EMBL" id="KAH7404191.1"/>
    </source>
</evidence>
<keyword evidence="6" id="KW-1185">Reference proteome</keyword>
<protein>
    <recommendedName>
        <fullName evidence="4">Rubisco LSMT substrate-binding domain-containing protein</fullName>
    </recommendedName>
</protein>
<keyword evidence="1" id="KW-0489">Methyltransferase</keyword>
<evidence type="ECO:0000256" key="1">
    <source>
        <dbReference type="ARBA" id="ARBA00022603"/>
    </source>
</evidence>
<dbReference type="CDD" id="cd10527">
    <property type="entry name" value="SET_LSMT"/>
    <property type="match status" value="1"/>
</dbReference>
<dbReference type="InterPro" id="IPR015353">
    <property type="entry name" value="Rubisco_LSMT_subst-bd"/>
</dbReference>
<dbReference type="Pfam" id="PF09273">
    <property type="entry name" value="Rubis-subs-bind"/>
    <property type="match status" value="1"/>
</dbReference>
<gene>
    <name evidence="5" type="ORF">KP509_15G014400</name>
</gene>
<dbReference type="InterPro" id="IPR036464">
    <property type="entry name" value="Rubisco_LSMT_subst-bd_sf"/>
</dbReference>
<reference evidence="5" key="1">
    <citation type="submission" date="2021-08" db="EMBL/GenBank/DDBJ databases">
        <title>WGS assembly of Ceratopteris richardii.</title>
        <authorList>
            <person name="Marchant D.B."/>
            <person name="Chen G."/>
            <person name="Jenkins J."/>
            <person name="Shu S."/>
            <person name="Leebens-Mack J."/>
            <person name="Grimwood J."/>
            <person name="Schmutz J."/>
            <person name="Soltis P."/>
            <person name="Soltis D."/>
            <person name="Chen Z.-H."/>
        </authorList>
    </citation>
    <scope>NUCLEOTIDE SEQUENCE</scope>
    <source>
        <strain evidence="5">Whitten #5841</strain>
        <tissue evidence="5">Leaf</tissue>
    </source>
</reference>